<evidence type="ECO:0000313" key="19">
    <source>
        <dbReference type="EMBL" id="AIL54769.1"/>
    </source>
</evidence>
<evidence type="ECO:0000256" key="15">
    <source>
        <dbReference type="ARBA" id="ARBA00023136"/>
    </source>
</evidence>
<keyword evidence="15 17" id="KW-0472">Membrane</keyword>
<feature type="transmembrane region" description="Helical" evidence="17">
    <location>
        <begin position="29"/>
        <end position="49"/>
    </location>
</feature>
<dbReference type="PANTHER" id="PTHR46552">
    <property type="entry name" value="NADH-UBIQUINONE OXIDOREDUCTASE CHAIN 2"/>
    <property type="match status" value="1"/>
</dbReference>
<evidence type="ECO:0000256" key="12">
    <source>
        <dbReference type="ARBA" id="ARBA00023027"/>
    </source>
</evidence>
<feature type="transmembrane region" description="Helical" evidence="17">
    <location>
        <begin position="123"/>
        <end position="143"/>
    </location>
</feature>
<dbReference type="EMBL" id="KJ789169">
    <property type="protein sequence ID" value="AIL54769.1"/>
    <property type="molecule type" value="Genomic_DNA"/>
</dbReference>
<dbReference type="InterPro" id="IPR001750">
    <property type="entry name" value="ND/Mrp_TM"/>
</dbReference>
<comment type="catalytic activity">
    <reaction evidence="16 17">
        <text>a ubiquinone + NADH + 5 H(+)(in) = a ubiquinol + NAD(+) + 4 H(+)(out)</text>
        <dbReference type="Rhea" id="RHEA:29091"/>
        <dbReference type="Rhea" id="RHEA-COMP:9565"/>
        <dbReference type="Rhea" id="RHEA-COMP:9566"/>
        <dbReference type="ChEBI" id="CHEBI:15378"/>
        <dbReference type="ChEBI" id="CHEBI:16389"/>
        <dbReference type="ChEBI" id="CHEBI:17976"/>
        <dbReference type="ChEBI" id="CHEBI:57540"/>
        <dbReference type="ChEBI" id="CHEBI:57945"/>
        <dbReference type="EC" id="7.1.1.2"/>
    </reaction>
</comment>
<protein>
    <recommendedName>
        <fullName evidence="4 17">NADH-ubiquinone oxidoreductase chain 2</fullName>
        <ecNumber evidence="3 17">7.1.1.2</ecNumber>
    </recommendedName>
</protein>
<organism evidence="19">
    <name type="scientific">Siboglinum ekmani</name>
    <dbReference type="NCBI Taxonomy" id="167800"/>
    <lineage>
        <taxon>Eukaryota</taxon>
        <taxon>Metazoa</taxon>
        <taxon>Spiralia</taxon>
        <taxon>Lophotrochozoa</taxon>
        <taxon>Annelida</taxon>
        <taxon>Polychaeta</taxon>
        <taxon>Sedentaria</taxon>
        <taxon>Canalipalpata</taxon>
        <taxon>Sabellida</taxon>
        <taxon>Siboglinidae</taxon>
        <taxon>Siboglinum</taxon>
    </lineage>
</organism>
<keyword evidence="12 17" id="KW-0520">NAD</keyword>
<dbReference type="GO" id="GO:0005743">
    <property type="term" value="C:mitochondrial inner membrane"/>
    <property type="evidence" value="ECO:0007669"/>
    <property type="project" value="UniProtKB-SubCell"/>
</dbReference>
<dbReference type="PANTHER" id="PTHR46552:SF1">
    <property type="entry name" value="NADH-UBIQUINONE OXIDOREDUCTASE CHAIN 2"/>
    <property type="match status" value="1"/>
</dbReference>
<keyword evidence="7 17" id="KW-0812">Transmembrane</keyword>
<keyword evidence="14 17" id="KW-0496">Mitochondrion</keyword>
<geneLocation type="mitochondrion" evidence="19"/>
<evidence type="ECO:0000256" key="8">
    <source>
        <dbReference type="ARBA" id="ARBA00022792"/>
    </source>
</evidence>
<evidence type="ECO:0000256" key="5">
    <source>
        <dbReference type="ARBA" id="ARBA00022448"/>
    </source>
</evidence>
<evidence type="ECO:0000256" key="1">
    <source>
        <dbReference type="ARBA" id="ARBA00004448"/>
    </source>
</evidence>
<evidence type="ECO:0000256" key="6">
    <source>
        <dbReference type="ARBA" id="ARBA00022660"/>
    </source>
</evidence>
<reference evidence="19" key="1">
    <citation type="journal article" date="2015" name="Mol. Phylogenet. Evol.">
        <title>Mitogenomics reveals phylogeny and repeated motifs in control regions of the deep-sea family Siboglinidae (Annelida).</title>
        <authorList>
            <person name="Li Y."/>
            <person name="Kocot K.M."/>
            <person name="Schander C."/>
            <person name="Santos S.R."/>
            <person name="Thornhill D.J."/>
            <person name="Halanych K.M."/>
        </authorList>
    </citation>
    <scope>NUCLEOTIDE SEQUENCE</scope>
</reference>
<evidence type="ECO:0000259" key="18">
    <source>
        <dbReference type="Pfam" id="PF00361"/>
    </source>
</evidence>
<name>A0A0E3DQV4_9ANNE</name>
<feature type="transmembrane region" description="Helical" evidence="17">
    <location>
        <begin position="230"/>
        <end position="251"/>
    </location>
</feature>
<feature type="domain" description="NADH:quinone oxidoreductase/Mrp antiporter transmembrane" evidence="18">
    <location>
        <begin position="25"/>
        <end position="284"/>
    </location>
</feature>
<feature type="transmembrane region" description="Helical" evidence="17">
    <location>
        <begin position="61"/>
        <end position="83"/>
    </location>
</feature>
<evidence type="ECO:0000256" key="9">
    <source>
        <dbReference type="ARBA" id="ARBA00022967"/>
    </source>
</evidence>
<comment type="similarity">
    <text evidence="2 17">Belongs to the complex I subunit 2 family.</text>
</comment>
<evidence type="ECO:0000256" key="17">
    <source>
        <dbReference type="RuleBase" id="RU003403"/>
    </source>
</evidence>
<feature type="transmembrane region" description="Helical" evidence="17">
    <location>
        <begin position="5"/>
        <end position="23"/>
    </location>
</feature>
<dbReference type="AlphaFoldDB" id="A0A0E3DQV4"/>
<comment type="subcellular location">
    <subcellularLocation>
        <location evidence="1 17">Mitochondrion inner membrane</location>
        <topology evidence="1 17">Multi-pass membrane protein</topology>
    </subcellularLocation>
</comment>
<keyword evidence="8 17" id="KW-0999">Mitochondrion inner membrane</keyword>
<keyword evidence="6 17" id="KW-0679">Respiratory chain</keyword>
<evidence type="ECO:0000256" key="4">
    <source>
        <dbReference type="ARBA" id="ARBA00021008"/>
    </source>
</evidence>
<feature type="transmembrane region" description="Helical" evidence="17">
    <location>
        <begin position="174"/>
        <end position="192"/>
    </location>
</feature>
<evidence type="ECO:0000256" key="3">
    <source>
        <dbReference type="ARBA" id="ARBA00012944"/>
    </source>
</evidence>
<evidence type="ECO:0000256" key="2">
    <source>
        <dbReference type="ARBA" id="ARBA00007012"/>
    </source>
</evidence>
<dbReference type="InterPro" id="IPR050175">
    <property type="entry name" value="Complex_I_Subunit_2"/>
</dbReference>
<dbReference type="GO" id="GO:0006120">
    <property type="term" value="P:mitochondrial electron transport, NADH to ubiquinone"/>
    <property type="evidence" value="ECO:0007669"/>
    <property type="project" value="InterPro"/>
</dbReference>
<keyword evidence="13 17" id="KW-0830">Ubiquinone</keyword>
<dbReference type="Pfam" id="PF00361">
    <property type="entry name" value="Proton_antipo_M"/>
    <property type="match status" value="1"/>
</dbReference>
<keyword evidence="9 17" id="KW-1278">Translocase</keyword>
<feature type="transmembrane region" description="Helical" evidence="17">
    <location>
        <begin position="149"/>
        <end position="167"/>
    </location>
</feature>
<evidence type="ECO:0000256" key="11">
    <source>
        <dbReference type="ARBA" id="ARBA00022989"/>
    </source>
</evidence>
<proteinExistence type="inferred from homology"/>
<dbReference type="InterPro" id="IPR003917">
    <property type="entry name" value="NADH_UbQ_OxRdtase_chain2"/>
</dbReference>
<dbReference type="PRINTS" id="PR01436">
    <property type="entry name" value="NADHDHGNASE2"/>
</dbReference>
<evidence type="ECO:0000256" key="10">
    <source>
        <dbReference type="ARBA" id="ARBA00022982"/>
    </source>
</evidence>
<feature type="transmembrane region" description="Helical" evidence="17">
    <location>
        <begin position="89"/>
        <end position="111"/>
    </location>
</feature>
<comment type="function">
    <text evidence="17">Core subunit of the mitochondrial membrane respiratory chain NADH dehydrogenase (Complex I) which catalyzes electron transfer from NADH through the respiratory chain, using ubiquinone as an electron acceptor. Essential for the catalytic activity and assembly of complex I.</text>
</comment>
<sequence length="334" mass="39476">MIKFIIGYPLFLFMFILGTLMSASSSHWLYFWIGMEVSLFNIIPLMISSSNSFSLESSIKYFLIQIFSSIMLMTSMLSLFMPLMFNNLIIFFFFLLSMMTKLSLVPCHFWFPPIISSISWPMCFILMTWQKLIPLFIFMFLFMSPPLNLIWLVIILSSILSGISGLNQTQLRPLLAYSSINHMSWVMSLIFLSPMLSLSYFMFYSLLLFPLLITIYLNNISSNKQMFNMFFLYKSYYFLFVILLLSLGGLPPFLGFFPKWFSIMFLINNNMFLLLSFLILGSMINLYYYLMLLFPFMNFMSMKMYYSFKKKEKNFAMWFSMLSMGLFPLILFSI</sequence>
<keyword evidence="11 17" id="KW-1133">Transmembrane helix</keyword>
<dbReference type="EC" id="7.1.1.2" evidence="3 17"/>
<accession>A0A0E3DQV4</accession>
<keyword evidence="10 17" id="KW-0249">Electron transport</keyword>
<evidence type="ECO:0000256" key="13">
    <source>
        <dbReference type="ARBA" id="ARBA00023075"/>
    </source>
</evidence>
<feature type="transmembrane region" description="Helical" evidence="17">
    <location>
        <begin position="315"/>
        <end position="333"/>
    </location>
</feature>
<evidence type="ECO:0000256" key="16">
    <source>
        <dbReference type="ARBA" id="ARBA00049551"/>
    </source>
</evidence>
<feature type="transmembrane region" description="Helical" evidence="17">
    <location>
        <begin position="198"/>
        <end position="218"/>
    </location>
</feature>
<evidence type="ECO:0000256" key="14">
    <source>
        <dbReference type="ARBA" id="ARBA00023128"/>
    </source>
</evidence>
<evidence type="ECO:0000256" key="7">
    <source>
        <dbReference type="ARBA" id="ARBA00022692"/>
    </source>
</evidence>
<dbReference type="GO" id="GO:0008137">
    <property type="term" value="F:NADH dehydrogenase (ubiquinone) activity"/>
    <property type="evidence" value="ECO:0007669"/>
    <property type="project" value="UniProtKB-EC"/>
</dbReference>
<gene>
    <name evidence="19" type="primary">nad2</name>
</gene>
<keyword evidence="5" id="KW-0813">Transport</keyword>
<feature type="transmembrane region" description="Helical" evidence="17">
    <location>
        <begin position="271"/>
        <end position="294"/>
    </location>
</feature>